<dbReference type="SMART" id="SM00014">
    <property type="entry name" value="acidPPc"/>
    <property type="match status" value="1"/>
</dbReference>
<proteinExistence type="predicted"/>
<dbReference type="Gene3D" id="1.20.144.10">
    <property type="entry name" value="Phosphatidic acid phosphatase type 2/haloperoxidase"/>
    <property type="match status" value="1"/>
</dbReference>
<name>A0A023BNW6_9FLAO</name>
<evidence type="ECO:0000256" key="1">
    <source>
        <dbReference type="SAM" id="SignalP"/>
    </source>
</evidence>
<dbReference type="OrthoDB" id="9773582at2"/>
<organism evidence="3 4">
    <name type="scientific">Aquimarina atlantica</name>
    <dbReference type="NCBI Taxonomy" id="1317122"/>
    <lineage>
        <taxon>Bacteria</taxon>
        <taxon>Pseudomonadati</taxon>
        <taxon>Bacteroidota</taxon>
        <taxon>Flavobacteriia</taxon>
        <taxon>Flavobacteriales</taxon>
        <taxon>Flavobacteriaceae</taxon>
        <taxon>Aquimarina</taxon>
    </lineage>
</organism>
<feature type="signal peptide" evidence="1">
    <location>
        <begin position="1"/>
        <end position="21"/>
    </location>
</feature>
<dbReference type="eggNOG" id="COG0671">
    <property type="taxonomic scope" value="Bacteria"/>
</dbReference>
<protein>
    <submittedName>
        <fullName evidence="3">Phosphoesterase</fullName>
    </submittedName>
</protein>
<keyword evidence="4" id="KW-1185">Reference proteome</keyword>
<feature type="domain" description="Phosphatidic acid phosphatase type 2/haloperoxidase" evidence="2">
    <location>
        <begin position="147"/>
        <end position="258"/>
    </location>
</feature>
<dbReference type="InterPro" id="IPR036938">
    <property type="entry name" value="PAP2/HPO_sf"/>
</dbReference>
<keyword evidence="1" id="KW-0732">Signal</keyword>
<comment type="caution">
    <text evidence="3">The sequence shown here is derived from an EMBL/GenBank/DDBJ whole genome shotgun (WGS) entry which is preliminary data.</text>
</comment>
<evidence type="ECO:0000313" key="3">
    <source>
        <dbReference type="EMBL" id="EZH71619.1"/>
    </source>
</evidence>
<sequence>MKYTKPLLICILLASTFSIYAQDSHDMQDSQNVGDTLETKSEMTTWQMMKHDGMSVYGGVKHVYTGPLRWKGKDWLTFGGVIAGNAILLAVDEPANDVFRKQGDGVPDLIKEAGFRFGKPLLNYGLTTSVYTLGLITKNEKIRRTGVLLIASATAGGLLQTLGKTAVGRARPLEGEGNLSFRFWSNEAGYHSFPSGHAILAFTTAHAFAKQFDNLFVKGGIYALGLVTPVSRLWDGAHWLTDVTLGIVMSVFIVDSVDNYLKKDKRYAFGSKKHKIRWNLRVGVGQIGVVGRF</sequence>
<dbReference type="EMBL" id="AQRA01000013">
    <property type="protein sequence ID" value="EZH71619.1"/>
    <property type="molecule type" value="Genomic_DNA"/>
</dbReference>
<dbReference type="RefSeq" id="WP_034246987.1">
    <property type="nucleotide sequence ID" value="NZ_AQRA01000013.1"/>
</dbReference>
<reference evidence="3 4" key="1">
    <citation type="submission" date="2014-04" db="EMBL/GenBank/DDBJ databases">
        <title>Aquimarina sp. 22II-S11-z7 Genome Sequencing.</title>
        <authorList>
            <person name="Lai Q."/>
        </authorList>
    </citation>
    <scope>NUCLEOTIDE SEQUENCE [LARGE SCALE GENOMIC DNA]</scope>
    <source>
        <strain evidence="3 4">22II-S11-z7</strain>
    </source>
</reference>
<evidence type="ECO:0000259" key="2">
    <source>
        <dbReference type="SMART" id="SM00014"/>
    </source>
</evidence>
<dbReference type="InterPro" id="IPR000326">
    <property type="entry name" value="PAP2/HPO"/>
</dbReference>
<feature type="chain" id="PRO_5001511719" evidence="1">
    <location>
        <begin position="22"/>
        <end position="293"/>
    </location>
</feature>
<gene>
    <name evidence="3" type="ORF">ATO12_06575</name>
</gene>
<dbReference type="CDD" id="cd01610">
    <property type="entry name" value="PAP2_like"/>
    <property type="match status" value="1"/>
</dbReference>
<dbReference type="AlphaFoldDB" id="A0A023BNW6"/>
<dbReference type="Pfam" id="PF01569">
    <property type="entry name" value="PAP2"/>
    <property type="match status" value="1"/>
</dbReference>
<dbReference type="STRING" id="1317122.ATO12_06575"/>
<dbReference type="Proteomes" id="UP000023541">
    <property type="component" value="Unassembled WGS sequence"/>
</dbReference>
<dbReference type="SUPFAM" id="SSF48317">
    <property type="entry name" value="Acid phosphatase/Vanadium-dependent haloperoxidase"/>
    <property type="match status" value="1"/>
</dbReference>
<evidence type="ECO:0000313" key="4">
    <source>
        <dbReference type="Proteomes" id="UP000023541"/>
    </source>
</evidence>
<accession>A0A023BNW6</accession>